<proteinExistence type="predicted"/>
<dbReference type="FunFam" id="3.40.50.300:FF:000011">
    <property type="entry name" value="Putative ABC transporter ATP-binding component"/>
    <property type="match status" value="1"/>
</dbReference>
<dbReference type="GO" id="GO:0016887">
    <property type="term" value="F:ATP hydrolysis activity"/>
    <property type="evidence" value="ECO:0007669"/>
    <property type="project" value="InterPro"/>
</dbReference>
<dbReference type="Gene3D" id="3.40.50.300">
    <property type="entry name" value="P-loop containing nucleotide triphosphate hydrolases"/>
    <property type="match status" value="2"/>
</dbReference>
<dbReference type="InterPro" id="IPR051309">
    <property type="entry name" value="ABCF_ATPase"/>
</dbReference>
<reference evidence="5 6" key="1">
    <citation type="submission" date="2016-11" db="EMBL/GenBank/DDBJ databases">
        <authorList>
            <person name="Jaros S."/>
            <person name="Januszkiewicz K."/>
            <person name="Wedrychowicz H."/>
        </authorList>
    </citation>
    <scope>NUCLEOTIDE SEQUENCE [LARGE SCALE GENOMIC DNA]</scope>
    <source>
        <strain evidence="5 6">DSM 17477</strain>
    </source>
</reference>
<evidence type="ECO:0000256" key="3">
    <source>
        <dbReference type="SAM" id="Coils"/>
    </source>
</evidence>
<keyword evidence="6" id="KW-1185">Reference proteome</keyword>
<name>A0A1M6IDP1_9FIRM</name>
<dbReference type="PROSITE" id="PS50893">
    <property type="entry name" value="ABC_TRANSPORTER_2"/>
    <property type="match status" value="2"/>
</dbReference>
<feature type="coiled-coil region" evidence="3">
    <location>
        <begin position="79"/>
        <end position="106"/>
    </location>
</feature>
<dbReference type="OrthoDB" id="9801441at2"/>
<dbReference type="PANTHER" id="PTHR42855:SF2">
    <property type="entry name" value="DRUG RESISTANCE ABC TRANSPORTER,ATP-BINDING PROTEIN"/>
    <property type="match status" value="1"/>
</dbReference>
<dbReference type="PROSITE" id="PS00211">
    <property type="entry name" value="ABC_TRANSPORTER_1"/>
    <property type="match status" value="2"/>
</dbReference>
<sequence>MIEMAVKRLKKSFGADLIFENIEFDIKSGEKIGLVGKNGTGKTTLFKIIIGIENSEGEVFKRKEAAVGYLEQIPLYGEEVKAEDVLAEAFKEINALRERMTDCENRMGSSSENQDAVIEEYGRLQMEYESLGGYDLEEKSSRIIEGMDIGSLLVRNFNHLSGGEQTRVMLGRMLLMEPDILLLDEPTNHLDLKSVEWLEGYLRDYRGAALLISHDRYFLDNTVSKIIEMRRDGSDVYCGNYSYYVVEKERRFYEALKWYNNQQKKIKRMEEQIHRFRVWGEMRDSEKMYKKAKELEKRLEKMDMLDRPVLDKKKINLGGLKGGRTGKIAVEADSLAKSYNGVKLFSEAGFEAYFGDSLALLGDNGTGKTTLLRILMGEVEADEGETSLGSRVKAGYLPQKIEFEDSDLSVLDYFTTNLGLTVSESRKELAKILFYGEDVFRKISMLSGGEKSRLKLSCILHEKANLLFLDEPTNHLDIDSREILEDTLMDFEGTIIFVSHDRYFINKLATRVGELRNKRLRIYNGDYEYFRTMKEREVEKEAELIERKKSKASAGKDWKDRSRKTLKSLEKKKAAIEGEISGIEEGIESLDKEMDENPTDYSILEKLHLEKEELEDKCFEKYMELEEITIEIEKEKENVDEG</sequence>
<dbReference type="InterPro" id="IPR032781">
    <property type="entry name" value="ABC_tran_Xtn"/>
</dbReference>
<dbReference type="InterPro" id="IPR003439">
    <property type="entry name" value="ABC_transporter-like_ATP-bd"/>
</dbReference>
<dbReference type="PANTHER" id="PTHR42855">
    <property type="entry name" value="ABC TRANSPORTER ATP-BINDING SUBUNIT"/>
    <property type="match status" value="1"/>
</dbReference>
<dbReference type="STRING" id="1121476.SAMN02745751_02299"/>
<dbReference type="SUPFAM" id="SSF52540">
    <property type="entry name" value="P-loop containing nucleoside triphosphate hydrolases"/>
    <property type="match status" value="2"/>
</dbReference>
<keyword evidence="1" id="KW-0547">Nucleotide-binding</keyword>
<feature type="domain" description="ABC transporter" evidence="4">
    <location>
        <begin position="330"/>
        <end position="542"/>
    </location>
</feature>
<dbReference type="InterPro" id="IPR017871">
    <property type="entry name" value="ABC_transporter-like_CS"/>
</dbReference>
<accession>A0A1M6IDP1</accession>
<dbReference type="SMART" id="SM00382">
    <property type="entry name" value="AAA"/>
    <property type="match status" value="2"/>
</dbReference>
<dbReference type="NCBIfam" id="NF000355">
    <property type="entry name" value="ribo_prot_ABC_F"/>
    <property type="match status" value="1"/>
</dbReference>
<dbReference type="GO" id="GO:0005524">
    <property type="term" value="F:ATP binding"/>
    <property type="evidence" value="ECO:0007669"/>
    <property type="project" value="UniProtKB-KW"/>
</dbReference>
<dbReference type="Pfam" id="PF00005">
    <property type="entry name" value="ABC_tran"/>
    <property type="match status" value="2"/>
</dbReference>
<protein>
    <submittedName>
        <fullName evidence="5">ATPase components of ABC transporters with duplicated ATPase domains</fullName>
    </submittedName>
</protein>
<keyword evidence="3" id="KW-0175">Coiled coil</keyword>
<dbReference type="InterPro" id="IPR003593">
    <property type="entry name" value="AAA+_ATPase"/>
</dbReference>
<dbReference type="InterPro" id="IPR027417">
    <property type="entry name" value="P-loop_NTPase"/>
</dbReference>
<dbReference type="CDD" id="cd03221">
    <property type="entry name" value="ABCF_EF-3"/>
    <property type="match status" value="2"/>
</dbReference>
<evidence type="ECO:0000313" key="6">
    <source>
        <dbReference type="Proteomes" id="UP000184052"/>
    </source>
</evidence>
<organism evidence="5 6">
    <name type="scientific">Dethiosulfatibacter aminovorans DSM 17477</name>
    <dbReference type="NCBI Taxonomy" id="1121476"/>
    <lineage>
        <taxon>Bacteria</taxon>
        <taxon>Bacillati</taxon>
        <taxon>Bacillota</taxon>
        <taxon>Tissierellia</taxon>
        <taxon>Dethiosulfatibacter</taxon>
    </lineage>
</organism>
<evidence type="ECO:0000313" key="5">
    <source>
        <dbReference type="EMBL" id="SHJ32446.1"/>
    </source>
</evidence>
<dbReference type="Pfam" id="PF12848">
    <property type="entry name" value="ABC_tran_Xtn"/>
    <property type="match status" value="1"/>
</dbReference>
<dbReference type="AlphaFoldDB" id="A0A1M6IDP1"/>
<evidence type="ECO:0000256" key="2">
    <source>
        <dbReference type="ARBA" id="ARBA00022840"/>
    </source>
</evidence>
<evidence type="ECO:0000256" key="1">
    <source>
        <dbReference type="ARBA" id="ARBA00022741"/>
    </source>
</evidence>
<dbReference type="EMBL" id="FQZL01000016">
    <property type="protein sequence ID" value="SHJ32446.1"/>
    <property type="molecule type" value="Genomic_DNA"/>
</dbReference>
<gene>
    <name evidence="5" type="ORF">SAMN02745751_02299</name>
</gene>
<feature type="domain" description="ABC transporter" evidence="4">
    <location>
        <begin position="4"/>
        <end position="257"/>
    </location>
</feature>
<keyword evidence="2" id="KW-0067">ATP-binding</keyword>
<evidence type="ECO:0000259" key="4">
    <source>
        <dbReference type="PROSITE" id="PS50893"/>
    </source>
</evidence>
<feature type="coiled-coil region" evidence="3">
    <location>
        <begin position="559"/>
        <end position="586"/>
    </location>
</feature>
<dbReference type="Proteomes" id="UP000184052">
    <property type="component" value="Unassembled WGS sequence"/>
</dbReference>
<dbReference type="RefSeq" id="WP_073049723.1">
    <property type="nucleotide sequence ID" value="NZ_FQZL01000016.1"/>
</dbReference>